<dbReference type="GO" id="GO:0005524">
    <property type="term" value="F:ATP binding"/>
    <property type="evidence" value="ECO:0007669"/>
    <property type="project" value="InterPro"/>
</dbReference>
<dbReference type="Pfam" id="PF00069">
    <property type="entry name" value="Pkinase"/>
    <property type="match status" value="1"/>
</dbReference>
<dbReference type="RefSeq" id="XP_001321153.1">
    <property type="nucleotide sequence ID" value="XM_001321118.1"/>
</dbReference>
<dbReference type="PANTHER" id="PTHR24362">
    <property type="entry name" value="SERINE/THREONINE-PROTEIN KINASE NEK"/>
    <property type="match status" value="1"/>
</dbReference>
<gene>
    <name evidence="2" type="ORF">TVAG_464780</name>
</gene>
<dbReference type="SUPFAM" id="SSF56112">
    <property type="entry name" value="Protein kinase-like (PK-like)"/>
    <property type="match status" value="1"/>
</dbReference>
<dbReference type="InterPro" id="IPR011009">
    <property type="entry name" value="Kinase-like_dom_sf"/>
</dbReference>
<dbReference type="AlphaFoldDB" id="A2EEM3"/>
<dbReference type="eggNOG" id="KOG0583">
    <property type="taxonomic scope" value="Eukaryota"/>
</dbReference>
<dbReference type="InParanoid" id="A2EEM3"/>
<dbReference type="SMR" id="A2EEM3"/>
<dbReference type="KEGG" id="tva:4766840"/>
<organism evidence="2 3">
    <name type="scientific">Trichomonas vaginalis (strain ATCC PRA-98 / G3)</name>
    <dbReference type="NCBI Taxonomy" id="412133"/>
    <lineage>
        <taxon>Eukaryota</taxon>
        <taxon>Metamonada</taxon>
        <taxon>Parabasalia</taxon>
        <taxon>Trichomonadida</taxon>
        <taxon>Trichomonadidae</taxon>
        <taxon>Trichomonas</taxon>
    </lineage>
</organism>
<accession>A2EEM3</accession>
<proteinExistence type="predicted"/>
<dbReference type="Proteomes" id="UP000001542">
    <property type="component" value="Unassembled WGS sequence"/>
</dbReference>
<dbReference type="VEuPathDB" id="TrichDB:TVAG_464780"/>
<reference evidence="2" key="1">
    <citation type="submission" date="2006-10" db="EMBL/GenBank/DDBJ databases">
        <authorList>
            <person name="Amadeo P."/>
            <person name="Zhao Q."/>
            <person name="Wortman J."/>
            <person name="Fraser-Liggett C."/>
            <person name="Carlton J."/>
        </authorList>
    </citation>
    <scope>NUCLEOTIDE SEQUENCE</scope>
    <source>
        <strain evidence="2">G3</strain>
    </source>
</reference>
<name>A2EEM3_TRIV3</name>
<reference evidence="2" key="2">
    <citation type="journal article" date="2007" name="Science">
        <title>Draft genome sequence of the sexually transmitted pathogen Trichomonas vaginalis.</title>
        <authorList>
            <person name="Carlton J.M."/>
            <person name="Hirt R.P."/>
            <person name="Silva J.C."/>
            <person name="Delcher A.L."/>
            <person name="Schatz M."/>
            <person name="Zhao Q."/>
            <person name="Wortman J.R."/>
            <person name="Bidwell S.L."/>
            <person name="Alsmark U.C.M."/>
            <person name="Besteiro S."/>
            <person name="Sicheritz-Ponten T."/>
            <person name="Noel C.J."/>
            <person name="Dacks J.B."/>
            <person name="Foster P.G."/>
            <person name="Simillion C."/>
            <person name="Van de Peer Y."/>
            <person name="Miranda-Saavedra D."/>
            <person name="Barton G.J."/>
            <person name="Westrop G.D."/>
            <person name="Mueller S."/>
            <person name="Dessi D."/>
            <person name="Fiori P.L."/>
            <person name="Ren Q."/>
            <person name="Paulsen I."/>
            <person name="Zhang H."/>
            <person name="Bastida-Corcuera F.D."/>
            <person name="Simoes-Barbosa A."/>
            <person name="Brown M.T."/>
            <person name="Hayes R.D."/>
            <person name="Mukherjee M."/>
            <person name="Okumura C.Y."/>
            <person name="Schneider R."/>
            <person name="Smith A.J."/>
            <person name="Vanacova S."/>
            <person name="Villalvazo M."/>
            <person name="Haas B.J."/>
            <person name="Pertea M."/>
            <person name="Feldblyum T.V."/>
            <person name="Utterback T.R."/>
            <person name="Shu C.L."/>
            <person name="Osoegawa K."/>
            <person name="de Jong P.J."/>
            <person name="Hrdy I."/>
            <person name="Horvathova L."/>
            <person name="Zubacova Z."/>
            <person name="Dolezal P."/>
            <person name="Malik S.B."/>
            <person name="Logsdon J.M. Jr."/>
            <person name="Henze K."/>
            <person name="Gupta A."/>
            <person name="Wang C.C."/>
            <person name="Dunne R.L."/>
            <person name="Upcroft J.A."/>
            <person name="Upcroft P."/>
            <person name="White O."/>
            <person name="Salzberg S.L."/>
            <person name="Tang P."/>
            <person name="Chiu C.-H."/>
            <person name="Lee Y.-S."/>
            <person name="Embley T.M."/>
            <person name="Coombs G.H."/>
            <person name="Mottram J.C."/>
            <person name="Tachezy J."/>
            <person name="Fraser-Liggett C.M."/>
            <person name="Johnson P.J."/>
        </authorList>
    </citation>
    <scope>NUCLEOTIDE SEQUENCE [LARGE SCALE GENOMIC DNA]</scope>
    <source>
        <strain evidence="2">G3</strain>
    </source>
</reference>
<dbReference type="InterPro" id="IPR008271">
    <property type="entry name" value="Ser/Thr_kinase_AS"/>
</dbReference>
<dbReference type="PROSITE" id="PS50011">
    <property type="entry name" value="PROTEIN_KINASE_DOM"/>
    <property type="match status" value="1"/>
</dbReference>
<dbReference type="VEuPathDB" id="TrichDB:TVAGG3_1055080"/>
<sequence length="314" mass="36512">MDTLELEFLKNNNMTFQSVIAKGGFGTIYLVFSLQYQQFFALKKIPENRFNKAEVDCLMEIDHPNIISLYKYYKFQEYIYLLMEYCPYDLETLLKKESEICEDQLKRYCYGILQGIKACHDRNISHSDIKPSNFLIDKYGRIKVCDFGLSVMHFNCADCHSFRGTIYFMAPEILCKKGYDSIKADIWSLGITFFYMATQTFPFNGDDRKDIIKEVTTGMYPISKVESAALRQVITSCLQIDPLARPTVDDLLNMPFFESIKRNRPHRGNISMAHSLNQLNYKPLIYGCTSRLDRASLNPMHILITKPRVSDKKQ</sequence>
<dbReference type="GO" id="GO:0004672">
    <property type="term" value="F:protein kinase activity"/>
    <property type="evidence" value="ECO:0007669"/>
    <property type="project" value="InterPro"/>
</dbReference>
<dbReference type="PANTHER" id="PTHR24362:SF309">
    <property type="entry name" value="PROTEIN KINASE DOMAIN-CONTAINING PROTEIN"/>
    <property type="match status" value="1"/>
</dbReference>
<dbReference type="EMBL" id="DS113368">
    <property type="protein sequence ID" value="EAY08930.1"/>
    <property type="molecule type" value="Genomic_DNA"/>
</dbReference>
<keyword evidence="2" id="KW-0808">Transferase</keyword>
<keyword evidence="2" id="KW-0418">Kinase</keyword>
<evidence type="ECO:0000313" key="2">
    <source>
        <dbReference type="EMBL" id="EAY08930.1"/>
    </source>
</evidence>
<feature type="domain" description="Protein kinase" evidence="1">
    <location>
        <begin position="14"/>
        <end position="257"/>
    </location>
</feature>
<dbReference type="InterPro" id="IPR000719">
    <property type="entry name" value="Prot_kinase_dom"/>
</dbReference>
<evidence type="ECO:0000259" key="1">
    <source>
        <dbReference type="PROSITE" id="PS50011"/>
    </source>
</evidence>
<dbReference type="SMART" id="SM00220">
    <property type="entry name" value="S_TKc"/>
    <property type="match status" value="1"/>
</dbReference>
<dbReference type="Gene3D" id="1.10.510.10">
    <property type="entry name" value="Transferase(Phosphotransferase) domain 1"/>
    <property type="match status" value="1"/>
</dbReference>
<protein>
    <submittedName>
        <fullName evidence="2">AGC family protein kinase</fullName>
    </submittedName>
</protein>
<dbReference type="OrthoDB" id="10252354at2759"/>
<evidence type="ECO:0000313" key="3">
    <source>
        <dbReference type="Proteomes" id="UP000001542"/>
    </source>
</evidence>
<dbReference type="PROSITE" id="PS00108">
    <property type="entry name" value="PROTEIN_KINASE_ST"/>
    <property type="match status" value="1"/>
</dbReference>
<keyword evidence="3" id="KW-1185">Reference proteome</keyword>
<dbReference type="STRING" id="5722.A2EEM3"/>